<evidence type="ECO:0000256" key="3">
    <source>
        <dbReference type="ARBA" id="ARBA00022475"/>
    </source>
</evidence>
<sequence>MSAVTAERRAEREAEREAARRRPARGGSSAPRRRKRPGSLAERVIPTAVLLIGALYCLIPVAWVFMATTKGRSELFTTFSFAPGTGLVQNLTDLFSYGGGQYGLWSLNSLLYAGLGSVLSTVVSAMCGYALAKYEFRGRSLIFYSILGGVLIPGITLAIPQYLLLSQLGLAGGYLSVLLPLIISPFGIYLSRVYAASAVPQDTLEAARLDGAGEWRIFRLIATPMMLPGMVTVFMLQFVGIWNNFLLPFVMLSDQDSYPLTVGLYTLLSKGSGTPALYSLAIAGAAVSIIPLVLLMLFLQRFWRLDLLSGGLKG</sequence>
<dbReference type="InterPro" id="IPR035906">
    <property type="entry name" value="MetI-like_sf"/>
</dbReference>
<protein>
    <submittedName>
        <fullName evidence="10">L-arabinose transport system permease protein AraQ</fullName>
    </submittedName>
</protein>
<dbReference type="EMBL" id="MDJZ01000005">
    <property type="protein sequence ID" value="OUE27338.1"/>
    <property type="molecule type" value="Genomic_DNA"/>
</dbReference>
<feature type="transmembrane region" description="Helical" evidence="7">
    <location>
        <begin position="217"/>
        <end position="242"/>
    </location>
</feature>
<keyword evidence="3" id="KW-1003">Cell membrane</keyword>
<dbReference type="RefSeq" id="WP_241533852.1">
    <property type="nucleotide sequence ID" value="NZ_MDJZ01000005.1"/>
</dbReference>
<feature type="transmembrane region" description="Helical" evidence="7">
    <location>
        <begin position="44"/>
        <end position="66"/>
    </location>
</feature>
<comment type="subcellular location">
    <subcellularLocation>
        <location evidence="1 7">Cell membrane</location>
        <topology evidence="1 7">Multi-pass membrane protein</topology>
    </subcellularLocation>
</comment>
<keyword evidence="4 7" id="KW-0812">Transmembrane</keyword>
<keyword evidence="6 7" id="KW-0472">Membrane</keyword>
<keyword evidence="5 7" id="KW-1133">Transmembrane helix</keyword>
<feature type="domain" description="ABC transmembrane type-1" evidence="9">
    <location>
        <begin position="106"/>
        <end position="299"/>
    </location>
</feature>
<reference evidence="10 11" key="1">
    <citation type="submission" date="2016-08" db="EMBL/GenBank/DDBJ databases">
        <title>Genome sequence of Clavibacter michiganensis spp strain CFBP8019.</title>
        <authorList>
            <person name="Thapa S.P."/>
            <person name="Coaker G."/>
            <person name="Jacques M.-A."/>
        </authorList>
    </citation>
    <scope>NUCLEOTIDE SEQUENCE [LARGE SCALE GENOMIC DNA]</scope>
    <source>
        <strain evidence="10">CFBP8019</strain>
    </source>
</reference>
<evidence type="ECO:0000256" key="7">
    <source>
        <dbReference type="RuleBase" id="RU363032"/>
    </source>
</evidence>
<comment type="caution">
    <text evidence="10">The sequence shown here is derived from an EMBL/GenBank/DDBJ whole genome shotgun (WGS) entry which is preliminary data.</text>
</comment>
<organism evidence="10 11">
    <name type="scientific">Clavibacter michiganensis</name>
    <dbReference type="NCBI Taxonomy" id="28447"/>
    <lineage>
        <taxon>Bacteria</taxon>
        <taxon>Bacillati</taxon>
        <taxon>Actinomycetota</taxon>
        <taxon>Actinomycetes</taxon>
        <taxon>Micrococcales</taxon>
        <taxon>Microbacteriaceae</taxon>
        <taxon>Clavibacter</taxon>
    </lineage>
</organism>
<evidence type="ECO:0000313" key="11">
    <source>
        <dbReference type="Proteomes" id="UP000195101"/>
    </source>
</evidence>
<feature type="transmembrane region" description="Helical" evidence="7">
    <location>
        <begin position="110"/>
        <end position="132"/>
    </location>
</feature>
<name>A0A251YTF5_9MICO</name>
<evidence type="ECO:0000256" key="8">
    <source>
        <dbReference type="SAM" id="MobiDB-lite"/>
    </source>
</evidence>
<feature type="transmembrane region" description="Helical" evidence="7">
    <location>
        <begin position="141"/>
        <end position="165"/>
    </location>
</feature>
<dbReference type="AlphaFoldDB" id="A0A251YTF5"/>
<dbReference type="PANTHER" id="PTHR43744:SF12">
    <property type="entry name" value="ABC TRANSPORTER PERMEASE PROTEIN MG189-RELATED"/>
    <property type="match status" value="1"/>
</dbReference>
<evidence type="ECO:0000259" key="9">
    <source>
        <dbReference type="PROSITE" id="PS50928"/>
    </source>
</evidence>
<dbReference type="Pfam" id="PF00528">
    <property type="entry name" value="BPD_transp_1"/>
    <property type="match status" value="1"/>
</dbReference>
<dbReference type="Gene3D" id="1.10.3720.10">
    <property type="entry name" value="MetI-like"/>
    <property type="match status" value="1"/>
</dbReference>
<proteinExistence type="inferred from homology"/>
<accession>A0A251YTF5</accession>
<evidence type="ECO:0000256" key="2">
    <source>
        <dbReference type="ARBA" id="ARBA00022448"/>
    </source>
</evidence>
<feature type="transmembrane region" description="Helical" evidence="7">
    <location>
        <begin position="171"/>
        <end position="190"/>
    </location>
</feature>
<keyword evidence="2 7" id="KW-0813">Transport</keyword>
<evidence type="ECO:0000313" key="10">
    <source>
        <dbReference type="EMBL" id="OUE27338.1"/>
    </source>
</evidence>
<evidence type="ECO:0000256" key="1">
    <source>
        <dbReference type="ARBA" id="ARBA00004651"/>
    </source>
</evidence>
<dbReference type="GO" id="GO:0005886">
    <property type="term" value="C:plasma membrane"/>
    <property type="evidence" value="ECO:0007669"/>
    <property type="project" value="UniProtKB-SubCell"/>
</dbReference>
<dbReference type="PROSITE" id="PS50928">
    <property type="entry name" value="ABC_TM1"/>
    <property type="match status" value="1"/>
</dbReference>
<evidence type="ECO:0000256" key="5">
    <source>
        <dbReference type="ARBA" id="ARBA00022989"/>
    </source>
</evidence>
<dbReference type="GO" id="GO:0055085">
    <property type="term" value="P:transmembrane transport"/>
    <property type="evidence" value="ECO:0007669"/>
    <property type="project" value="InterPro"/>
</dbReference>
<evidence type="ECO:0000256" key="4">
    <source>
        <dbReference type="ARBA" id="ARBA00022692"/>
    </source>
</evidence>
<gene>
    <name evidence="10" type="primary">araQ_2</name>
    <name evidence="10" type="ORF">BFL37_04420</name>
</gene>
<evidence type="ECO:0000256" key="6">
    <source>
        <dbReference type="ARBA" id="ARBA00023136"/>
    </source>
</evidence>
<dbReference type="Proteomes" id="UP000195101">
    <property type="component" value="Unassembled WGS sequence"/>
</dbReference>
<feature type="transmembrane region" description="Helical" evidence="7">
    <location>
        <begin position="276"/>
        <end position="299"/>
    </location>
</feature>
<dbReference type="SUPFAM" id="SSF161098">
    <property type="entry name" value="MetI-like"/>
    <property type="match status" value="1"/>
</dbReference>
<dbReference type="PANTHER" id="PTHR43744">
    <property type="entry name" value="ABC TRANSPORTER PERMEASE PROTEIN MG189-RELATED-RELATED"/>
    <property type="match status" value="1"/>
</dbReference>
<feature type="compositionally biased region" description="Basic and acidic residues" evidence="8">
    <location>
        <begin position="1"/>
        <end position="20"/>
    </location>
</feature>
<comment type="similarity">
    <text evidence="7">Belongs to the binding-protein-dependent transport system permease family.</text>
</comment>
<keyword evidence="11" id="KW-1185">Reference proteome</keyword>
<dbReference type="InterPro" id="IPR000515">
    <property type="entry name" value="MetI-like"/>
</dbReference>
<feature type="region of interest" description="Disordered" evidence="8">
    <location>
        <begin position="1"/>
        <end position="38"/>
    </location>
</feature>
<dbReference type="CDD" id="cd06261">
    <property type="entry name" value="TM_PBP2"/>
    <property type="match status" value="1"/>
</dbReference>